<keyword evidence="3" id="KW-0997">Cell inner membrane</keyword>
<evidence type="ECO:0000256" key="5">
    <source>
        <dbReference type="ARBA" id="ARBA00023136"/>
    </source>
</evidence>
<keyword evidence="4" id="KW-0808">Transferase</keyword>
<evidence type="ECO:0000256" key="6">
    <source>
        <dbReference type="ARBA" id="ARBA00023315"/>
    </source>
</evidence>
<dbReference type="GO" id="GO:0016746">
    <property type="term" value="F:acyltransferase activity"/>
    <property type="evidence" value="ECO:0007669"/>
    <property type="project" value="UniProtKB-KW"/>
</dbReference>
<dbReference type="EMBL" id="AP028679">
    <property type="protein sequence ID" value="BEQ15204.1"/>
    <property type="molecule type" value="Genomic_DNA"/>
</dbReference>
<evidence type="ECO:0000256" key="1">
    <source>
        <dbReference type="ARBA" id="ARBA00004533"/>
    </source>
</evidence>
<accession>A0AAU9EPZ5</accession>
<evidence type="ECO:0000256" key="2">
    <source>
        <dbReference type="ARBA" id="ARBA00022475"/>
    </source>
</evidence>
<dbReference type="PIRSF" id="PIRSF026649">
    <property type="entry name" value="MsbB"/>
    <property type="match status" value="1"/>
</dbReference>
<name>A0AAU9EPZ5_9BACT</name>
<reference evidence="8" key="1">
    <citation type="journal article" date="2023" name="Arch. Microbiol.">
        <title>Desulfoferula mesophilus gen. nov. sp. nov., a mesophilic sulfate-reducing bacterium isolated from a brackish lake sediment.</title>
        <authorList>
            <person name="Watanabe T."/>
            <person name="Yabe T."/>
            <person name="Tsuji J.M."/>
            <person name="Fukui M."/>
        </authorList>
    </citation>
    <scope>NUCLEOTIDE SEQUENCE [LARGE SCALE GENOMIC DNA]</scope>
    <source>
        <strain evidence="8">12FAK</strain>
    </source>
</reference>
<dbReference type="CDD" id="cd07984">
    <property type="entry name" value="LPLAT_LABLAT-like"/>
    <property type="match status" value="1"/>
</dbReference>
<evidence type="ECO:0000313" key="7">
    <source>
        <dbReference type="EMBL" id="BEQ15204.1"/>
    </source>
</evidence>
<keyword evidence="6 7" id="KW-0012">Acyltransferase</keyword>
<dbReference type="GO" id="GO:0005886">
    <property type="term" value="C:plasma membrane"/>
    <property type="evidence" value="ECO:0007669"/>
    <property type="project" value="UniProtKB-SubCell"/>
</dbReference>
<sequence>MSLAERALRAGVWALSLPPLGLSRAVGRGLGRMAMRLDRRHREIVLANLSASFPEKDAAWVEATARKVFEHIAQVATEIPRLVRLSPEEITAQARCHGLDNVHNAMAKGKGLILLTGHFGNWEWGNIAGSFSLGFGALVVARPIDWPPADRLVNSWRTKGSDSVVVPKNRSARVLLKGLKQNRMLGLLLDQNVDWYDGEWVDFFGRPACTNKGLALLARSTEAPVIAHYNWRADDGKFDVYFSPEIPLVKTGDKTMDIWQNTQNYTKVLEDIIRQKPEQWFWLHQRWKTKPFQPWPREKR</sequence>
<dbReference type="KEGG" id="dmp:FAK_22700"/>
<keyword evidence="5" id="KW-0472">Membrane</keyword>
<dbReference type="PANTHER" id="PTHR30606">
    <property type="entry name" value="LIPID A BIOSYNTHESIS LAUROYL ACYLTRANSFERASE"/>
    <property type="match status" value="1"/>
</dbReference>
<proteinExistence type="predicted"/>
<comment type="subcellular location">
    <subcellularLocation>
        <location evidence="1">Cell inner membrane</location>
    </subcellularLocation>
</comment>
<keyword evidence="2" id="KW-1003">Cell membrane</keyword>
<evidence type="ECO:0000256" key="3">
    <source>
        <dbReference type="ARBA" id="ARBA00022519"/>
    </source>
</evidence>
<gene>
    <name evidence="7" type="primary">waaM</name>
    <name evidence="7" type="ORF">FAK_22700</name>
</gene>
<dbReference type="RefSeq" id="WP_338599293.1">
    <property type="nucleotide sequence ID" value="NZ_AP028679.1"/>
</dbReference>
<dbReference type="InterPro" id="IPR004960">
    <property type="entry name" value="LipA_acyltrans"/>
</dbReference>
<evidence type="ECO:0000256" key="4">
    <source>
        <dbReference type="ARBA" id="ARBA00022679"/>
    </source>
</evidence>
<dbReference type="Pfam" id="PF03279">
    <property type="entry name" value="Lip_A_acyltrans"/>
    <property type="match status" value="1"/>
</dbReference>
<dbReference type="PANTHER" id="PTHR30606:SF10">
    <property type="entry name" value="PHOSPHATIDYLINOSITOL MANNOSIDE ACYLTRANSFERASE"/>
    <property type="match status" value="1"/>
</dbReference>
<dbReference type="Proteomes" id="UP001366166">
    <property type="component" value="Chromosome"/>
</dbReference>
<dbReference type="AlphaFoldDB" id="A0AAU9EPZ5"/>
<dbReference type="GO" id="GO:0009247">
    <property type="term" value="P:glycolipid biosynthetic process"/>
    <property type="evidence" value="ECO:0007669"/>
    <property type="project" value="UniProtKB-ARBA"/>
</dbReference>
<protein>
    <submittedName>
        <fullName evidence="7">Lipid A biosynthesis acyltransferase</fullName>
    </submittedName>
</protein>
<organism evidence="7 8">
    <name type="scientific">Desulfoferula mesophila</name>
    <dbReference type="NCBI Taxonomy" id="3058419"/>
    <lineage>
        <taxon>Bacteria</taxon>
        <taxon>Pseudomonadati</taxon>
        <taxon>Thermodesulfobacteriota</taxon>
        <taxon>Desulfarculia</taxon>
        <taxon>Desulfarculales</taxon>
        <taxon>Desulfarculaceae</taxon>
        <taxon>Desulfoferula</taxon>
    </lineage>
</organism>
<keyword evidence="8" id="KW-1185">Reference proteome</keyword>
<evidence type="ECO:0000313" key="8">
    <source>
        <dbReference type="Proteomes" id="UP001366166"/>
    </source>
</evidence>